<feature type="chain" id="PRO_5012635770" evidence="2">
    <location>
        <begin position="21"/>
        <end position="278"/>
    </location>
</feature>
<keyword evidence="1" id="KW-0812">Transmembrane</keyword>
<keyword evidence="1" id="KW-1133">Transmembrane helix</keyword>
<evidence type="ECO:0000256" key="2">
    <source>
        <dbReference type="SAM" id="SignalP"/>
    </source>
</evidence>
<name>A0A1M6R2F2_9BACT</name>
<dbReference type="InterPro" id="IPR000326">
    <property type="entry name" value="PAP2/HPO"/>
</dbReference>
<evidence type="ECO:0000313" key="5">
    <source>
        <dbReference type="Proteomes" id="UP000183947"/>
    </source>
</evidence>
<dbReference type="STRING" id="1121959.SAMN02746009_00581"/>
<accession>A0A1M6R2F2</accession>
<keyword evidence="2" id="KW-0732">Signal</keyword>
<evidence type="ECO:0000256" key="1">
    <source>
        <dbReference type="SAM" id="Phobius"/>
    </source>
</evidence>
<dbReference type="InterPro" id="IPR036938">
    <property type="entry name" value="PAP2/HPO_sf"/>
</dbReference>
<dbReference type="EMBL" id="FRAS01000002">
    <property type="protein sequence ID" value="SHK26528.1"/>
    <property type="molecule type" value="Genomic_DNA"/>
</dbReference>
<feature type="transmembrane region" description="Helical" evidence="1">
    <location>
        <begin position="201"/>
        <end position="218"/>
    </location>
</feature>
<dbReference type="AlphaFoldDB" id="A0A1M6R2F2"/>
<reference evidence="5" key="1">
    <citation type="submission" date="2016-11" db="EMBL/GenBank/DDBJ databases">
        <authorList>
            <person name="Varghese N."/>
            <person name="Submissions S."/>
        </authorList>
    </citation>
    <scope>NUCLEOTIDE SEQUENCE [LARGE SCALE GENOMIC DNA]</scope>
    <source>
        <strain evidence="5">DSM 18569</strain>
    </source>
</reference>
<dbReference type="OrthoDB" id="9806134at2"/>
<feature type="transmembrane region" description="Helical" evidence="1">
    <location>
        <begin position="126"/>
        <end position="147"/>
    </location>
</feature>
<feature type="transmembrane region" description="Helical" evidence="1">
    <location>
        <begin position="96"/>
        <end position="114"/>
    </location>
</feature>
<evidence type="ECO:0000259" key="3">
    <source>
        <dbReference type="Pfam" id="PF01569"/>
    </source>
</evidence>
<evidence type="ECO:0000313" key="4">
    <source>
        <dbReference type="EMBL" id="SHK26528.1"/>
    </source>
</evidence>
<dbReference type="Proteomes" id="UP000183947">
    <property type="component" value="Unassembled WGS sequence"/>
</dbReference>
<proteinExistence type="predicted"/>
<feature type="transmembrane region" description="Helical" evidence="1">
    <location>
        <begin position="168"/>
        <end position="189"/>
    </location>
</feature>
<feature type="signal peptide" evidence="2">
    <location>
        <begin position="1"/>
        <end position="20"/>
    </location>
</feature>
<organism evidence="4 5">
    <name type="scientific">Hymenobacter psychrotolerans DSM 18569</name>
    <dbReference type="NCBI Taxonomy" id="1121959"/>
    <lineage>
        <taxon>Bacteria</taxon>
        <taxon>Pseudomonadati</taxon>
        <taxon>Bacteroidota</taxon>
        <taxon>Cytophagia</taxon>
        <taxon>Cytophagales</taxon>
        <taxon>Hymenobacteraceae</taxon>
        <taxon>Hymenobacter</taxon>
    </lineage>
</organism>
<sequence>MKHLSTLTLAVGLPAAGAPAATQAQQASSPYRTRFAVDGPITLGLAGTNVLGLYLIQQKTGLTDAEVANLRVEDVPKFDRFVAGNYDENSRTRSDYLFYGSLAAAPAFLALNPATRGRYGQVVGLYVQSVAVTGALFTITAGTVYRYRPLTYSNEASSAQRTRKNATNSFFAGHTATTATATFFAAKVFHDFNPDSRARPYVWGAAALIPAAVGYYRLDAGKHFLSDNLLGYTIGAAAGILVPQLHKTAGRNGFSVSPMQGINANGYSYGGFAFTKPL</sequence>
<dbReference type="Pfam" id="PF01569">
    <property type="entry name" value="PAP2"/>
    <property type="match status" value="1"/>
</dbReference>
<dbReference type="RefSeq" id="WP_073281210.1">
    <property type="nucleotide sequence ID" value="NZ_FRAS01000002.1"/>
</dbReference>
<dbReference type="SUPFAM" id="SSF48317">
    <property type="entry name" value="Acid phosphatase/Vanadium-dependent haloperoxidase"/>
    <property type="match status" value="1"/>
</dbReference>
<keyword evidence="1" id="KW-0472">Membrane</keyword>
<dbReference type="CDD" id="cd01610">
    <property type="entry name" value="PAP2_like"/>
    <property type="match status" value="1"/>
</dbReference>
<keyword evidence="5" id="KW-1185">Reference proteome</keyword>
<protein>
    <submittedName>
        <fullName evidence="4">PAP2 superfamily protein</fullName>
    </submittedName>
</protein>
<feature type="domain" description="Phosphatidic acid phosphatase type 2/haloperoxidase" evidence="3">
    <location>
        <begin position="125"/>
        <end position="249"/>
    </location>
</feature>
<gene>
    <name evidence="4" type="ORF">SAMN02746009_00581</name>
</gene>
<dbReference type="Gene3D" id="1.20.144.10">
    <property type="entry name" value="Phosphatidic acid phosphatase type 2/haloperoxidase"/>
    <property type="match status" value="1"/>
</dbReference>